<feature type="compositionally biased region" description="Pro residues" evidence="6">
    <location>
        <begin position="223"/>
        <end position="232"/>
    </location>
</feature>
<dbReference type="HAMAP" id="MF_02114">
    <property type="entry name" value="CofC"/>
    <property type="match status" value="1"/>
</dbReference>
<feature type="binding site" evidence="5">
    <location>
        <position position="139"/>
    </location>
    <ligand>
        <name>phosphoenolpyruvate</name>
        <dbReference type="ChEBI" id="CHEBI:58702"/>
    </ligand>
</feature>
<dbReference type="EMBL" id="CP075584">
    <property type="protein sequence ID" value="WBM79177.1"/>
    <property type="molecule type" value="Genomic_DNA"/>
</dbReference>
<keyword evidence="1 5" id="KW-0808">Transferase</keyword>
<name>A0ABY7NBP4_9MICO</name>
<accession>A0ABY7NBP4</accession>
<keyword evidence="3 5" id="KW-0547">Nucleotide-binding</keyword>
<comment type="similarity">
    <text evidence="5">Belongs to the CofC family.</text>
</comment>
<dbReference type="Pfam" id="PF01983">
    <property type="entry name" value="CofC"/>
    <property type="match status" value="1"/>
</dbReference>
<sequence length="232" mass="23281">MNWVVVVPVKGNPGAKTRLGGPGTDRAQLADAFALDTVAALAAAAPVLAVFVVTGDTVLGAQLARVGARIVAEVRDPADPLNAAIDVGLATAAAEFPTAHRAVVTGDLPALTADDVERALALAAHHERSMVPDADGTGTTMLLALAGAPISPRFGSGSRAAHEAAGHVPLALPARSGIRRDVDTPADLTLIERLGAGPYTSALLAAASAAPHDAPVPTSAPLVPSPDRPLEK</sequence>
<dbReference type="SUPFAM" id="SSF53448">
    <property type="entry name" value="Nucleotide-diphospho-sugar transferases"/>
    <property type="match status" value="1"/>
</dbReference>
<evidence type="ECO:0000256" key="5">
    <source>
        <dbReference type="HAMAP-Rule" id="MF_02114"/>
    </source>
</evidence>
<keyword evidence="4 5" id="KW-0342">GTP-binding</keyword>
<reference evidence="7 8" key="1">
    <citation type="submission" date="2021-05" db="EMBL/GenBank/DDBJ databases">
        <authorList>
            <person name="Kumar R."/>
            <person name="Kumar A."/>
            <person name="Mukhia S."/>
        </authorList>
    </citation>
    <scope>NUCLEOTIDE SEQUENCE [LARGE SCALE GENOMIC DNA]</scope>
    <source>
        <strain evidence="7 8">ERMR7:08</strain>
    </source>
</reference>
<dbReference type="Gene3D" id="3.90.550.10">
    <property type="entry name" value="Spore Coat Polysaccharide Biosynthesis Protein SpsA, Chain A"/>
    <property type="match status" value="1"/>
</dbReference>
<organism evidence="7 8">
    <name type="scientific">Cryobacterium breve</name>
    <dbReference type="NCBI Taxonomy" id="1259258"/>
    <lineage>
        <taxon>Bacteria</taxon>
        <taxon>Bacillati</taxon>
        <taxon>Actinomycetota</taxon>
        <taxon>Actinomycetes</taxon>
        <taxon>Micrococcales</taxon>
        <taxon>Microbacteriaceae</taxon>
        <taxon>Cryobacterium</taxon>
    </lineage>
</organism>
<evidence type="ECO:0000313" key="7">
    <source>
        <dbReference type="EMBL" id="WBM79177.1"/>
    </source>
</evidence>
<dbReference type="PANTHER" id="PTHR40392">
    <property type="entry name" value="2-PHOSPHO-L-LACTATE GUANYLYLTRANSFERASE"/>
    <property type="match status" value="1"/>
</dbReference>
<dbReference type="EC" id="2.7.7.105" evidence="5"/>
<evidence type="ECO:0000256" key="3">
    <source>
        <dbReference type="ARBA" id="ARBA00022741"/>
    </source>
</evidence>
<dbReference type="RefSeq" id="WP_281533701.1">
    <property type="nucleotide sequence ID" value="NZ_CP075584.1"/>
</dbReference>
<dbReference type="Proteomes" id="UP001212421">
    <property type="component" value="Chromosome"/>
</dbReference>
<dbReference type="InterPro" id="IPR029044">
    <property type="entry name" value="Nucleotide-diphossugar_trans"/>
</dbReference>
<evidence type="ECO:0000313" key="8">
    <source>
        <dbReference type="Proteomes" id="UP001212421"/>
    </source>
</evidence>
<feature type="region of interest" description="Disordered" evidence="6">
    <location>
        <begin position="208"/>
        <end position="232"/>
    </location>
</feature>
<keyword evidence="8" id="KW-1185">Reference proteome</keyword>
<feature type="binding site" evidence="5">
    <location>
        <position position="158"/>
    </location>
    <ligand>
        <name>phosphoenolpyruvate</name>
        <dbReference type="ChEBI" id="CHEBI:58702"/>
    </ligand>
</feature>
<evidence type="ECO:0000256" key="2">
    <source>
        <dbReference type="ARBA" id="ARBA00022695"/>
    </source>
</evidence>
<comment type="function">
    <text evidence="5">Guanylyltransferase that catalyzes the activation of phosphoenolpyruvate (PEP) as enolpyruvoyl-2-diphospho-5'-guanosine, via the condensation of PEP with GTP. It is involved in the biosynthesis of coenzyme F420, a hydride carrier cofactor.</text>
</comment>
<dbReference type="GO" id="GO:0043814">
    <property type="term" value="F:phospholactate guanylyltransferase activity"/>
    <property type="evidence" value="ECO:0007669"/>
    <property type="project" value="UniProtKB-EC"/>
</dbReference>
<dbReference type="PANTHER" id="PTHR40392:SF1">
    <property type="entry name" value="2-PHOSPHO-L-LACTATE GUANYLYLTRANSFERASE"/>
    <property type="match status" value="1"/>
</dbReference>
<keyword evidence="2 5" id="KW-0548">Nucleotidyltransferase</keyword>
<gene>
    <name evidence="7" type="primary">cofC</name>
    <name evidence="5" type="synonym">fbiD</name>
    <name evidence="7" type="ORF">KIV56_11925</name>
</gene>
<feature type="binding site" evidence="5">
    <location>
        <position position="155"/>
    </location>
    <ligand>
        <name>phosphoenolpyruvate</name>
        <dbReference type="ChEBI" id="CHEBI:58702"/>
    </ligand>
</feature>
<protein>
    <recommendedName>
        <fullName evidence="5">Phosphoenolpyruvate guanylyltransferase</fullName>
        <shortName evidence="5">PEP guanylyltransferase</shortName>
        <ecNumber evidence="5">2.7.7.105</ecNumber>
    </recommendedName>
</protein>
<proteinExistence type="inferred from homology"/>
<evidence type="ECO:0000256" key="1">
    <source>
        <dbReference type="ARBA" id="ARBA00022679"/>
    </source>
</evidence>
<dbReference type="NCBIfam" id="TIGR03552">
    <property type="entry name" value="F420_cofC"/>
    <property type="match status" value="1"/>
</dbReference>
<evidence type="ECO:0000256" key="4">
    <source>
        <dbReference type="ARBA" id="ARBA00023134"/>
    </source>
</evidence>
<comment type="pathway">
    <text evidence="5">Cofactor biosynthesis; coenzyme F420 biosynthesis.</text>
</comment>
<dbReference type="InterPro" id="IPR002835">
    <property type="entry name" value="CofC"/>
</dbReference>
<comment type="catalytic activity">
    <reaction evidence="5">
        <text>phosphoenolpyruvate + GTP + H(+) = enolpyruvoyl-2-diphospho-5'-guanosine + diphosphate</text>
        <dbReference type="Rhea" id="RHEA:30519"/>
        <dbReference type="ChEBI" id="CHEBI:15378"/>
        <dbReference type="ChEBI" id="CHEBI:33019"/>
        <dbReference type="ChEBI" id="CHEBI:37565"/>
        <dbReference type="ChEBI" id="CHEBI:58702"/>
        <dbReference type="ChEBI" id="CHEBI:143701"/>
        <dbReference type="EC" id="2.7.7.105"/>
    </reaction>
</comment>
<evidence type="ECO:0000256" key="6">
    <source>
        <dbReference type="SAM" id="MobiDB-lite"/>
    </source>
</evidence>